<dbReference type="InterPro" id="IPR036390">
    <property type="entry name" value="WH_DNA-bd_sf"/>
</dbReference>
<evidence type="ECO:0000313" key="2">
    <source>
        <dbReference type="Proteomes" id="UP001271789"/>
    </source>
</evidence>
<proteinExistence type="predicted"/>
<evidence type="ECO:0000313" key="1">
    <source>
        <dbReference type="EMBL" id="MDV0447259.1"/>
    </source>
</evidence>
<dbReference type="AlphaFoldDB" id="A0AAE4MJV1"/>
<comment type="caution">
    <text evidence="1">The sequence shown here is derived from an EMBL/GenBank/DDBJ whole genome shotgun (WGS) entry which is preliminary data.</text>
</comment>
<dbReference type="Pfam" id="PF13412">
    <property type="entry name" value="HTH_24"/>
    <property type="match status" value="1"/>
</dbReference>
<accession>A0AAE4MJV1</accession>
<dbReference type="EMBL" id="JAWDKD010000018">
    <property type="protein sequence ID" value="MDV0447259.1"/>
    <property type="molecule type" value="Genomic_DNA"/>
</dbReference>
<dbReference type="SUPFAM" id="SSF46785">
    <property type="entry name" value="Winged helix' DNA-binding domain"/>
    <property type="match status" value="1"/>
</dbReference>
<gene>
    <name evidence="1" type="ORF">MsAg5_11380</name>
</gene>
<sequence>MMILNAQEKKIMKVLYLANKPLSTKEISERAELSWPTTKKYLDEMHKKNYVDGGIKGNSVFWWIKY</sequence>
<name>A0AAE4MJV1_9EURY</name>
<dbReference type="Gene3D" id="1.10.10.10">
    <property type="entry name" value="Winged helix-like DNA-binding domain superfamily/Winged helix DNA-binding domain"/>
    <property type="match status" value="1"/>
</dbReference>
<dbReference type="InterPro" id="IPR036388">
    <property type="entry name" value="WH-like_DNA-bd_sf"/>
</dbReference>
<organism evidence="1 2">
    <name type="scientific">Methanolapillus africanus</name>
    <dbReference type="NCBI Taxonomy" id="3028297"/>
    <lineage>
        <taxon>Archaea</taxon>
        <taxon>Methanobacteriati</taxon>
        <taxon>Methanobacteriota</taxon>
        <taxon>Stenosarchaea group</taxon>
        <taxon>Methanomicrobia</taxon>
        <taxon>Methanosarcinales</taxon>
        <taxon>Methanosarcinaceae</taxon>
        <taxon>Methanolapillus</taxon>
    </lineage>
</organism>
<keyword evidence="2" id="KW-1185">Reference proteome</keyword>
<dbReference type="Proteomes" id="UP001271789">
    <property type="component" value="Unassembled WGS sequence"/>
</dbReference>
<reference evidence="1" key="1">
    <citation type="submission" date="2023-06" db="EMBL/GenBank/DDBJ databases">
        <title>Genome sequence of Methanosarcinaceae archaeon Ag5.</title>
        <authorList>
            <person name="Protasov E."/>
            <person name="Platt K."/>
            <person name="Poehlein A."/>
            <person name="Daniel R."/>
            <person name="Brune A."/>
        </authorList>
    </citation>
    <scope>NUCLEOTIDE SEQUENCE</scope>
    <source>
        <strain evidence="1">Ag5</strain>
    </source>
</reference>
<dbReference type="RefSeq" id="WP_338099683.1">
    <property type="nucleotide sequence ID" value="NZ_JAWDKD010000018.1"/>
</dbReference>
<protein>
    <submittedName>
        <fullName evidence="1">Uncharacterized protein</fullName>
    </submittedName>
</protein>